<dbReference type="STRING" id="1385510.GCA_000425205_02658"/>
<accession>A0A0A5GIN2</accession>
<gene>
    <name evidence="1" type="ORF">N781_04995</name>
</gene>
<dbReference type="InterPro" id="IPR014962">
    <property type="entry name" value="YolD"/>
</dbReference>
<keyword evidence="2" id="KW-1185">Reference proteome</keyword>
<dbReference type="Pfam" id="PF08863">
    <property type="entry name" value="YolD"/>
    <property type="match status" value="1"/>
</dbReference>
<dbReference type="EMBL" id="AVPE01000011">
    <property type="protein sequence ID" value="KGX91068.1"/>
    <property type="molecule type" value="Genomic_DNA"/>
</dbReference>
<dbReference type="Proteomes" id="UP000030528">
    <property type="component" value="Unassembled WGS sequence"/>
</dbReference>
<dbReference type="AlphaFoldDB" id="A0A0A5GIN2"/>
<sequence length="114" mass="13713">MKKDDLKDRGTKKWSSLMLPEHVEMLRKMWKEDERVERGIIAEDEAVEIDFKLQRALNDDLTVEVTYHNGFDTTYERLKLLSIQHEHRLIKGRTVEDRRRVEIPLIDVLRVDIR</sequence>
<proteinExistence type="predicted"/>
<organism evidence="1 2">
    <name type="scientific">Pontibacillus halophilus JSM 076056 = DSM 19796</name>
    <dbReference type="NCBI Taxonomy" id="1385510"/>
    <lineage>
        <taxon>Bacteria</taxon>
        <taxon>Bacillati</taxon>
        <taxon>Bacillota</taxon>
        <taxon>Bacilli</taxon>
        <taxon>Bacillales</taxon>
        <taxon>Bacillaceae</taxon>
        <taxon>Pontibacillus</taxon>
    </lineage>
</organism>
<reference evidence="1 2" key="1">
    <citation type="submission" date="2013-08" db="EMBL/GenBank/DDBJ databases">
        <authorList>
            <person name="Huang J."/>
            <person name="Wang G."/>
        </authorList>
    </citation>
    <scope>NUCLEOTIDE SEQUENCE [LARGE SCALE GENOMIC DNA]</scope>
    <source>
        <strain evidence="1 2">JSM 076056</strain>
    </source>
</reference>
<evidence type="ECO:0008006" key="3">
    <source>
        <dbReference type="Google" id="ProtNLM"/>
    </source>
</evidence>
<name>A0A0A5GIN2_9BACI</name>
<dbReference type="OrthoDB" id="1644322at2"/>
<evidence type="ECO:0000313" key="2">
    <source>
        <dbReference type="Proteomes" id="UP000030528"/>
    </source>
</evidence>
<dbReference type="eggNOG" id="ENOG5033B0A">
    <property type="taxonomic scope" value="Bacteria"/>
</dbReference>
<protein>
    <recommendedName>
        <fullName evidence="3">YolD-like protein</fullName>
    </recommendedName>
</protein>
<dbReference type="RefSeq" id="WP_036770096.1">
    <property type="nucleotide sequence ID" value="NZ_AULI01000011.1"/>
</dbReference>
<evidence type="ECO:0000313" key="1">
    <source>
        <dbReference type="EMBL" id="KGX91068.1"/>
    </source>
</evidence>
<comment type="caution">
    <text evidence="1">The sequence shown here is derived from an EMBL/GenBank/DDBJ whole genome shotgun (WGS) entry which is preliminary data.</text>
</comment>